<proteinExistence type="predicted"/>
<keyword evidence="1" id="KW-0812">Transmembrane</keyword>
<evidence type="ECO:0000313" key="3">
    <source>
        <dbReference type="Proteomes" id="UP000324629"/>
    </source>
</evidence>
<gene>
    <name evidence="2" type="ORF">DEA37_0013549</name>
</gene>
<evidence type="ECO:0000313" key="2">
    <source>
        <dbReference type="EMBL" id="KAA3682027.1"/>
    </source>
</evidence>
<name>A0A5J4P2L0_9TREM</name>
<keyword evidence="3" id="KW-1185">Reference proteome</keyword>
<comment type="caution">
    <text evidence="2">The sequence shown here is derived from an EMBL/GenBank/DDBJ whole genome shotgun (WGS) entry which is preliminary data.</text>
</comment>
<feature type="transmembrane region" description="Helical" evidence="1">
    <location>
        <begin position="203"/>
        <end position="221"/>
    </location>
</feature>
<keyword evidence="1" id="KW-1133">Transmembrane helix</keyword>
<accession>A0A5J4P2L0</accession>
<dbReference type="EMBL" id="QNGE01000084">
    <property type="protein sequence ID" value="KAA3682027.1"/>
    <property type="molecule type" value="Genomic_DNA"/>
</dbReference>
<evidence type="ECO:0008006" key="4">
    <source>
        <dbReference type="Google" id="ProtNLM"/>
    </source>
</evidence>
<sequence length="632" mass="70645">MVLFAVGRLSTLDTAIHQHSQRTSNTTRHAYQQLNLSDQTQPSTDSTELPRTLWCDPVSGEAKPLLSDSPQKPSSKMASICVPFLSPEAKECGTFANPDLYTSAGLVANAYSRFRTQFWIDRILVWLTVIIPTIQAIILILLHIIMGLARCVPLEGKLSTGERVTSNFFDRACGLQLTSNVLQGKSPAGPSDLTTVQLQHECYPFLLWIIAILMWVPHFVHQRAIDKTARRDLCLVRSELHSFRRAVGQELNYLQAISVASMDGGVHTTTFLSPGSTMPTGPTLPPTAVRYQTGPLLVPHQRQHDGNSGRTTAATVGGASLLSQTPAPTVIQAPMPPSASNRRELLGNRMLEASPVTVPLNYGDADFSAPGLLDLPCFRACHADWSLNTYLSAWQNTEFYWRRYLAKHAVIATFQVLTTVALCTLVGLSKGTPFMAIFHCNLEVHGGQTVPAVCMLHTTFILNMSILCWTCISLTGLGLQAVYFYSNFVRTFGGPGGRYLGVTSRPTTFVTGLDETRRCFFADYIRLLAYTAFRDTQCEIRNLSVSYSRQLYRSDFHFISLLCTENAELLPDAIHIHFWTERYARLCRRQYRRPYWAIRRGSLGHLVRCEDLSMKFNFSKIRIKVEVNDFGC</sequence>
<dbReference type="AlphaFoldDB" id="A0A5J4P2L0"/>
<dbReference type="Proteomes" id="UP000324629">
    <property type="component" value="Unassembled WGS sequence"/>
</dbReference>
<feature type="transmembrane region" description="Helical" evidence="1">
    <location>
        <begin position="460"/>
        <end position="485"/>
    </location>
</feature>
<organism evidence="2 3">
    <name type="scientific">Paragonimus westermani</name>
    <dbReference type="NCBI Taxonomy" id="34504"/>
    <lineage>
        <taxon>Eukaryota</taxon>
        <taxon>Metazoa</taxon>
        <taxon>Spiralia</taxon>
        <taxon>Lophotrochozoa</taxon>
        <taxon>Platyhelminthes</taxon>
        <taxon>Trematoda</taxon>
        <taxon>Digenea</taxon>
        <taxon>Plagiorchiida</taxon>
        <taxon>Troglotremata</taxon>
        <taxon>Troglotrematidae</taxon>
        <taxon>Paragonimus</taxon>
    </lineage>
</organism>
<feature type="transmembrane region" description="Helical" evidence="1">
    <location>
        <begin position="123"/>
        <end position="149"/>
    </location>
</feature>
<evidence type="ECO:0000256" key="1">
    <source>
        <dbReference type="SAM" id="Phobius"/>
    </source>
</evidence>
<keyword evidence="1" id="KW-0472">Membrane</keyword>
<reference evidence="2 3" key="1">
    <citation type="journal article" date="2019" name="Gigascience">
        <title>Whole-genome sequence of the oriental lung fluke Paragonimus westermani.</title>
        <authorList>
            <person name="Oey H."/>
            <person name="Zakrzewski M."/>
            <person name="Narain K."/>
            <person name="Devi K.R."/>
            <person name="Agatsuma T."/>
            <person name="Nawaratna S."/>
            <person name="Gobert G.N."/>
            <person name="Jones M.K."/>
            <person name="Ragan M.A."/>
            <person name="McManus D.P."/>
            <person name="Krause L."/>
        </authorList>
    </citation>
    <scope>NUCLEOTIDE SEQUENCE [LARGE SCALE GENOMIC DNA]</scope>
    <source>
        <strain evidence="2 3">IND2009</strain>
    </source>
</reference>
<protein>
    <recommendedName>
        <fullName evidence="4">Innexin</fullName>
    </recommendedName>
</protein>
<feature type="transmembrane region" description="Helical" evidence="1">
    <location>
        <begin position="409"/>
        <end position="428"/>
    </location>
</feature>